<accession>A0A2P6ND08</accession>
<name>A0A2P6ND08_9EUKA</name>
<dbReference type="EMBL" id="MDYQ01000117">
    <property type="protein sequence ID" value="PRP81815.1"/>
    <property type="molecule type" value="Genomic_DNA"/>
</dbReference>
<gene>
    <name evidence="2" type="ORF">PROFUN_10804</name>
</gene>
<protein>
    <submittedName>
        <fullName evidence="2">Uncharacterized protein</fullName>
    </submittedName>
</protein>
<evidence type="ECO:0000313" key="3">
    <source>
        <dbReference type="Proteomes" id="UP000241769"/>
    </source>
</evidence>
<evidence type="ECO:0000313" key="2">
    <source>
        <dbReference type="EMBL" id="PRP81815.1"/>
    </source>
</evidence>
<organism evidence="2 3">
    <name type="scientific">Planoprotostelium fungivorum</name>
    <dbReference type="NCBI Taxonomy" id="1890364"/>
    <lineage>
        <taxon>Eukaryota</taxon>
        <taxon>Amoebozoa</taxon>
        <taxon>Evosea</taxon>
        <taxon>Variosea</taxon>
        <taxon>Cavosteliida</taxon>
        <taxon>Cavosteliaceae</taxon>
        <taxon>Planoprotostelium</taxon>
    </lineage>
</organism>
<reference evidence="2 3" key="1">
    <citation type="journal article" date="2018" name="Genome Biol. Evol.">
        <title>Multiple Roots of Fruiting Body Formation in Amoebozoa.</title>
        <authorList>
            <person name="Hillmann F."/>
            <person name="Forbes G."/>
            <person name="Novohradska S."/>
            <person name="Ferling I."/>
            <person name="Riege K."/>
            <person name="Groth M."/>
            <person name="Westermann M."/>
            <person name="Marz M."/>
            <person name="Spaller T."/>
            <person name="Winckler T."/>
            <person name="Schaap P."/>
            <person name="Glockner G."/>
        </authorList>
    </citation>
    <scope>NUCLEOTIDE SEQUENCE [LARGE SCALE GENOMIC DNA]</scope>
    <source>
        <strain evidence="2 3">Jena</strain>
    </source>
</reference>
<feature type="compositionally biased region" description="Basic residues" evidence="1">
    <location>
        <begin position="75"/>
        <end position="85"/>
    </location>
</feature>
<dbReference type="AlphaFoldDB" id="A0A2P6ND08"/>
<feature type="region of interest" description="Disordered" evidence="1">
    <location>
        <begin position="63"/>
        <end position="96"/>
    </location>
</feature>
<sequence length="96" mass="10300">MRCSSAQTLKIVGGQVLPDMCIFLPFASQSDHSRSLPRFITITTAAAGFYKIQVEFAAFEDVPQGGKKESDRSNAVKRRGGRAKGVRAPLPGASLC</sequence>
<evidence type="ECO:0000256" key="1">
    <source>
        <dbReference type="SAM" id="MobiDB-lite"/>
    </source>
</evidence>
<keyword evidence="3" id="KW-1185">Reference proteome</keyword>
<proteinExistence type="predicted"/>
<comment type="caution">
    <text evidence="2">The sequence shown here is derived from an EMBL/GenBank/DDBJ whole genome shotgun (WGS) entry which is preliminary data.</text>
</comment>
<dbReference type="InParanoid" id="A0A2P6ND08"/>
<dbReference type="Proteomes" id="UP000241769">
    <property type="component" value="Unassembled WGS sequence"/>
</dbReference>